<dbReference type="AlphaFoldDB" id="A0A0A8YK78"/>
<reference evidence="1" key="2">
    <citation type="journal article" date="2015" name="Data Brief">
        <title>Shoot transcriptome of the giant reed, Arundo donax.</title>
        <authorList>
            <person name="Barrero R.A."/>
            <person name="Guerrero F.D."/>
            <person name="Moolhuijzen P."/>
            <person name="Goolsby J.A."/>
            <person name="Tidwell J."/>
            <person name="Bellgard S.E."/>
            <person name="Bellgard M.I."/>
        </authorList>
    </citation>
    <scope>NUCLEOTIDE SEQUENCE</scope>
    <source>
        <tissue evidence="1">Shoot tissue taken approximately 20 cm above the soil surface</tissue>
    </source>
</reference>
<reference evidence="1" key="1">
    <citation type="submission" date="2014-09" db="EMBL/GenBank/DDBJ databases">
        <authorList>
            <person name="Magalhaes I.L.F."/>
            <person name="Oliveira U."/>
            <person name="Santos F.R."/>
            <person name="Vidigal T.H.D.A."/>
            <person name="Brescovit A.D."/>
            <person name="Santos A.J."/>
        </authorList>
    </citation>
    <scope>NUCLEOTIDE SEQUENCE</scope>
    <source>
        <tissue evidence="1">Shoot tissue taken approximately 20 cm above the soil surface</tissue>
    </source>
</reference>
<evidence type="ECO:0000313" key="1">
    <source>
        <dbReference type="EMBL" id="JAD25968.1"/>
    </source>
</evidence>
<sequence length="48" mass="5372">MTLLISRFQHLMAGGIPERAERRIANKILICECGELSTSWNISSQVVV</sequence>
<name>A0A0A8YK78_ARUDO</name>
<accession>A0A0A8YK78</accession>
<proteinExistence type="predicted"/>
<organism evidence="1">
    <name type="scientific">Arundo donax</name>
    <name type="common">Giant reed</name>
    <name type="synonym">Donax arundinaceus</name>
    <dbReference type="NCBI Taxonomy" id="35708"/>
    <lineage>
        <taxon>Eukaryota</taxon>
        <taxon>Viridiplantae</taxon>
        <taxon>Streptophyta</taxon>
        <taxon>Embryophyta</taxon>
        <taxon>Tracheophyta</taxon>
        <taxon>Spermatophyta</taxon>
        <taxon>Magnoliopsida</taxon>
        <taxon>Liliopsida</taxon>
        <taxon>Poales</taxon>
        <taxon>Poaceae</taxon>
        <taxon>PACMAD clade</taxon>
        <taxon>Arundinoideae</taxon>
        <taxon>Arundineae</taxon>
        <taxon>Arundo</taxon>
    </lineage>
</organism>
<dbReference type="EMBL" id="GBRH01271927">
    <property type="protein sequence ID" value="JAD25968.1"/>
    <property type="molecule type" value="Transcribed_RNA"/>
</dbReference>
<protein>
    <submittedName>
        <fullName evidence="1">Uncharacterized protein</fullName>
    </submittedName>
</protein>